<dbReference type="PANTHER" id="PTHR33734:SF22">
    <property type="entry name" value="MEMBRANE-BOUND LYTIC MUREIN TRANSGLYCOSYLASE D"/>
    <property type="match status" value="1"/>
</dbReference>
<feature type="domain" description="LysM" evidence="2">
    <location>
        <begin position="4"/>
        <end position="48"/>
    </location>
</feature>
<feature type="domain" description="LysM" evidence="2">
    <location>
        <begin position="63"/>
        <end position="107"/>
    </location>
</feature>
<dbReference type="AlphaFoldDB" id="A0A250IA85"/>
<organism evidence="3 4">
    <name type="scientific">Melittangium boletus DSM 14713</name>
    <dbReference type="NCBI Taxonomy" id="1294270"/>
    <lineage>
        <taxon>Bacteria</taxon>
        <taxon>Pseudomonadati</taxon>
        <taxon>Myxococcota</taxon>
        <taxon>Myxococcia</taxon>
        <taxon>Myxococcales</taxon>
        <taxon>Cystobacterineae</taxon>
        <taxon>Archangiaceae</taxon>
        <taxon>Melittangium</taxon>
    </lineage>
</organism>
<evidence type="ECO:0000313" key="4">
    <source>
        <dbReference type="Proteomes" id="UP000217289"/>
    </source>
</evidence>
<dbReference type="SMART" id="SM00257">
    <property type="entry name" value="LysM"/>
    <property type="match status" value="2"/>
</dbReference>
<evidence type="ECO:0000313" key="3">
    <source>
        <dbReference type="EMBL" id="ATB28108.1"/>
    </source>
</evidence>
<dbReference type="Gene3D" id="3.10.350.10">
    <property type="entry name" value="LysM domain"/>
    <property type="match status" value="2"/>
</dbReference>
<dbReference type="Pfam" id="PF01476">
    <property type="entry name" value="LysM"/>
    <property type="match status" value="2"/>
</dbReference>
<dbReference type="SUPFAM" id="SSF54106">
    <property type="entry name" value="LysM domain"/>
    <property type="match status" value="2"/>
</dbReference>
<keyword evidence="4" id="KW-1185">Reference proteome</keyword>
<dbReference type="RefSeq" id="WP_095976823.1">
    <property type="nucleotide sequence ID" value="NZ_CP022163.1"/>
</dbReference>
<reference evidence="3 4" key="1">
    <citation type="submission" date="2017-06" db="EMBL/GenBank/DDBJ databases">
        <authorList>
            <person name="Kim H.J."/>
            <person name="Triplett B.A."/>
        </authorList>
    </citation>
    <scope>NUCLEOTIDE SEQUENCE [LARGE SCALE GENOMIC DNA]</scope>
    <source>
        <strain evidence="3 4">DSM 14713</strain>
    </source>
</reference>
<proteinExistence type="predicted"/>
<dbReference type="GO" id="GO:0008932">
    <property type="term" value="F:lytic endotransglycosylase activity"/>
    <property type="evidence" value="ECO:0007669"/>
    <property type="project" value="TreeGrafter"/>
</dbReference>
<feature type="region of interest" description="Disordered" evidence="1">
    <location>
        <begin position="112"/>
        <end position="137"/>
    </location>
</feature>
<dbReference type="KEGG" id="mbd:MEBOL_001553"/>
<protein>
    <recommendedName>
        <fullName evidence="2">LysM domain-containing protein</fullName>
    </recommendedName>
</protein>
<dbReference type="CDD" id="cd00118">
    <property type="entry name" value="LysM"/>
    <property type="match status" value="2"/>
</dbReference>
<name>A0A250IA85_9BACT</name>
<evidence type="ECO:0000256" key="1">
    <source>
        <dbReference type="SAM" id="MobiDB-lite"/>
    </source>
</evidence>
<dbReference type="Proteomes" id="UP000217289">
    <property type="component" value="Chromosome"/>
</dbReference>
<dbReference type="OrthoDB" id="9807055at2"/>
<dbReference type="InterPro" id="IPR018392">
    <property type="entry name" value="LysM"/>
</dbReference>
<feature type="compositionally biased region" description="Low complexity" evidence="1">
    <location>
        <begin position="112"/>
        <end position="128"/>
    </location>
</feature>
<accession>A0A250IA85</accession>
<sequence>MGDVEYRVKSGDTLEAIARRHSVSVEAIARLNGLSDVNRIHAGLVLKIPRASAKPGVSPPSEVRYRVLAGETLEQIARRHNVTVEAIRQANHIEDIHRISIGHRLIIPAVPSSGPKPAPAQASASSSPRKNESPTATIQDVWEITRDDGTFLFCLRPRPGEARKRRLTVKALYAEGIQWFEPLADNYRELLLVDANCQITGTKAYYAFKHFTWKQIVDFATVDRWSISFASGNAGDWKASAQGAAGYLIVNIDGTPYWADAIGQIPFAVDTFKDYVEDLGDVDKAIAQTIQTGMEYGDGSLIGATEDHSNAYDNFMILRGALWAAQNHTVVKKVSKGWRGESTSITVTYTPKDQSALMSPISVADLKKYGSWVKRK</sequence>
<dbReference type="EMBL" id="CP022163">
    <property type="protein sequence ID" value="ATB28108.1"/>
    <property type="molecule type" value="Genomic_DNA"/>
</dbReference>
<dbReference type="InterPro" id="IPR036779">
    <property type="entry name" value="LysM_dom_sf"/>
</dbReference>
<gene>
    <name evidence="3" type="ORF">MEBOL_001553</name>
</gene>
<dbReference type="PROSITE" id="PS51782">
    <property type="entry name" value="LYSM"/>
    <property type="match status" value="2"/>
</dbReference>
<evidence type="ECO:0000259" key="2">
    <source>
        <dbReference type="PROSITE" id="PS51782"/>
    </source>
</evidence>
<dbReference type="PANTHER" id="PTHR33734">
    <property type="entry name" value="LYSM DOMAIN-CONTAINING GPI-ANCHORED PROTEIN 2"/>
    <property type="match status" value="1"/>
</dbReference>